<feature type="domain" description="Dynein heavy chain hydrolytic ATP-binding dynein motor region" evidence="15">
    <location>
        <begin position="1667"/>
        <end position="2016"/>
    </location>
</feature>
<dbReference type="InterPro" id="IPR013602">
    <property type="entry name" value="Dynein_heavy_linker"/>
</dbReference>
<feature type="compositionally biased region" description="Basic and acidic residues" evidence="12">
    <location>
        <begin position="293"/>
        <end position="309"/>
    </location>
</feature>
<dbReference type="GO" id="GO:0036156">
    <property type="term" value="C:inner dynein arm"/>
    <property type="evidence" value="ECO:0007669"/>
    <property type="project" value="TreeGrafter"/>
</dbReference>
<dbReference type="FunFam" id="3.40.50.300:FF:001566">
    <property type="entry name" value="Dynein heavy chain domain 1"/>
    <property type="match status" value="1"/>
</dbReference>
<dbReference type="Pfam" id="PF12780">
    <property type="entry name" value="AAA_8"/>
    <property type="match status" value="1"/>
</dbReference>
<feature type="compositionally biased region" description="Polar residues" evidence="12">
    <location>
        <begin position="4608"/>
        <end position="4627"/>
    </location>
</feature>
<dbReference type="FunFam" id="1.10.8.720:FF:000018">
    <property type="entry name" value="Uncharacterized protein"/>
    <property type="match status" value="1"/>
</dbReference>
<comment type="subcellular location">
    <subcellularLocation>
        <location evidence="1">Cell projection</location>
        <location evidence="1">Cilium</location>
        <location evidence="1">Flagellum</location>
    </subcellularLocation>
</comment>
<feature type="coiled-coil region" evidence="11">
    <location>
        <begin position="3136"/>
        <end position="3170"/>
    </location>
</feature>
<dbReference type="InterPro" id="IPR042222">
    <property type="entry name" value="Dynein_2_N"/>
</dbReference>
<dbReference type="InterPro" id="IPR024317">
    <property type="entry name" value="Dynein_heavy_chain_D4_dom"/>
</dbReference>
<evidence type="ECO:0000256" key="1">
    <source>
        <dbReference type="ARBA" id="ARBA00004230"/>
    </source>
</evidence>
<feature type="compositionally biased region" description="Basic and acidic residues" evidence="12">
    <location>
        <begin position="3556"/>
        <end position="3599"/>
    </location>
</feature>
<dbReference type="FunFam" id="1.20.920.20:FF:000011">
    <property type="entry name" value="Dynein heavy chain domain 1"/>
    <property type="match status" value="1"/>
</dbReference>
<feature type="domain" description="Dynein heavy chain C-terminal" evidence="18">
    <location>
        <begin position="4478"/>
        <end position="4753"/>
    </location>
</feature>
<dbReference type="FunFam" id="3.20.180.20:FF:000007">
    <property type="entry name" value="Dynein heavy chain domain 1"/>
    <property type="match status" value="1"/>
</dbReference>
<keyword evidence="20" id="KW-1185">Reference proteome</keyword>
<feature type="compositionally biased region" description="Basic and acidic residues" evidence="12">
    <location>
        <begin position="81"/>
        <end position="90"/>
    </location>
</feature>
<dbReference type="Proteomes" id="UP000645828">
    <property type="component" value="Unassembled WGS sequence"/>
</dbReference>
<dbReference type="GO" id="GO:0036126">
    <property type="term" value="C:sperm flagellum"/>
    <property type="evidence" value="ECO:0007669"/>
    <property type="project" value="TreeGrafter"/>
</dbReference>
<evidence type="ECO:0000259" key="13">
    <source>
        <dbReference type="Pfam" id="PF03028"/>
    </source>
</evidence>
<dbReference type="Pfam" id="PF03028">
    <property type="entry name" value="Dynein_heavy"/>
    <property type="match status" value="1"/>
</dbReference>
<dbReference type="GO" id="GO:0120316">
    <property type="term" value="P:sperm flagellum assembly"/>
    <property type="evidence" value="ECO:0007669"/>
    <property type="project" value="UniProtKB-ARBA"/>
</dbReference>
<feature type="compositionally biased region" description="Polar residues" evidence="12">
    <location>
        <begin position="23"/>
        <end position="35"/>
    </location>
</feature>
<dbReference type="Gene3D" id="1.20.920.30">
    <property type="match status" value="1"/>
</dbReference>
<dbReference type="Pfam" id="PF18199">
    <property type="entry name" value="Dynein_C"/>
    <property type="match status" value="1"/>
</dbReference>
<dbReference type="FunFam" id="3.40.50.300:FF:001540">
    <property type="entry name" value="Dynein heavy chain domain 1"/>
    <property type="match status" value="1"/>
</dbReference>
<feature type="compositionally biased region" description="Low complexity" evidence="12">
    <location>
        <begin position="4677"/>
        <end position="4696"/>
    </location>
</feature>
<dbReference type="GO" id="GO:0008569">
    <property type="term" value="F:minus-end-directed microtubule motor activity"/>
    <property type="evidence" value="ECO:0007669"/>
    <property type="project" value="InterPro"/>
</dbReference>
<feature type="compositionally biased region" description="Acidic residues" evidence="12">
    <location>
        <begin position="3544"/>
        <end position="3555"/>
    </location>
</feature>
<dbReference type="GO" id="GO:0045505">
    <property type="term" value="F:dynein intermediate chain binding"/>
    <property type="evidence" value="ECO:0007669"/>
    <property type="project" value="InterPro"/>
</dbReference>
<keyword evidence="4" id="KW-0282">Flagellum</keyword>
<feature type="region of interest" description="Disordered" evidence="12">
    <location>
        <begin position="1"/>
        <end position="35"/>
    </location>
</feature>
<dbReference type="FunFam" id="3.40.50.300:FF:001336">
    <property type="entry name" value="Dynein heavy chain domain-containing protein 1"/>
    <property type="match status" value="1"/>
</dbReference>
<feature type="domain" description="Dynein heavy chain region D6 P-loop" evidence="13">
    <location>
        <begin position="4107"/>
        <end position="4214"/>
    </location>
</feature>
<dbReference type="InterPro" id="IPR027417">
    <property type="entry name" value="P-loop_NTPase"/>
</dbReference>
<dbReference type="Pfam" id="PF12775">
    <property type="entry name" value="AAA_7"/>
    <property type="match status" value="1"/>
</dbReference>
<feature type="coiled-coil region" evidence="11">
    <location>
        <begin position="4441"/>
        <end position="4468"/>
    </location>
</feature>
<dbReference type="InterPro" id="IPR026983">
    <property type="entry name" value="DHC"/>
</dbReference>
<evidence type="ECO:0000256" key="10">
    <source>
        <dbReference type="ARBA" id="ARBA00082961"/>
    </source>
</evidence>
<evidence type="ECO:0000256" key="11">
    <source>
        <dbReference type="SAM" id="Coils"/>
    </source>
</evidence>
<dbReference type="Gene3D" id="1.20.140.100">
    <property type="entry name" value="Dynein heavy chain, N-terminal domain 2"/>
    <property type="match status" value="1"/>
</dbReference>
<gene>
    <name evidence="19" type="ORF">NYPRO_LOCUS4459</name>
</gene>
<protein>
    <recommendedName>
        <fullName evidence="8">Dynein heavy chain domain-containing protein 1</fullName>
    </recommendedName>
    <alternativeName>
        <fullName evidence="9">Coiled-coil domain-containing protein 35</fullName>
    </alternativeName>
    <alternativeName>
        <fullName evidence="10">Dynein heavy chain domain 1-like protein</fullName>
    </alternativeName>
</protein>
<sequence length="4759" mass="533229">MKPHQHLSLSSFPLPTVPLRPGETQQPGAWNWQSEPEQWARSVRQQLNAQLLLASEPKRGSSPEEALSEDLESQHSIYVPDEEKQPWDGQRKQRQFLKAVTQSQQPTVLELLVAELQNLFSAVLKDGSPAAWHYLHAVLRLLPPYRALLVGRLDLLPFLEQLSHWAPWVQSQLQLDLLDAIEQAFPPDTSLLESASHIECCPQKQKFHHGPPHPACPFVQARWGGQQVGEELATWLRPLTLPELQHSLGIVGAQVALTETWWLDGLSLLPLALATDIPVQYESQGTDNTSEEPVGRKETKSQLDPEVPGKKTFQKRSTGFSLQTSLLGSQVMTILKTERYLKKIHFLYLNVAPSRYFRPYNLVVVPPKKVNPEHYIFSPFGILHIHPVEGSETITLGTWHRHSVLWQQLQFIPFFKYCLLYKALARWKRSVKLQGLQRCRTFLEKHLLLAVPHFGAGLLHISRLLQELRSVPWLPQEPNRSYKLLDLQQALAKENHKALRLLHRCLHLCTSILQLVHEDMYHMQQGLQERVKNCKRIRTDQRSIYLQRVQCQQLEQKLKQAESWLLRLGHLARLVDYMICQSLVSIIEEEITSFVANILQAPRQKPFLSARLVFDNCGQLSHEPCIENMIQILTGGLQSVKASVLKVMQSTDLKTPWDSLYSEEEEEEEGDSNTEFVMPKLQGQPSEAVHIFCGPNIGLVWPWKSHTVTQALEVRGYQLGGQFFPFNFKQLQEDLDNSPRIQQALTMQQTLLEGMLREVKEFCREHHWMTGIHEFLEAWGPQKLESMRGCPIKNYVMLVSCLNVWQTRVSNIPNKLVTKGRLMLLSCHHVQLEMESKLDSIRKDILTHVQNECWTRSQQLITELRDFTEVFQGINSDIHAIARCSQKLNEANEQYNMLEERMEYIRSLHEVIRNHFSLFSDENEALDISLLDVWEAFQFEKSQASEFLLSKRYAIVPKLQQLIAAALVELEGLIDKALSGPFMDPTQEQRSTERQLISLERQFQNTASHLSELHHAYATFTGDESPVPLPVCGTRPIVQQQRIWHLYRVISENISEWKCMAFAKFSMTMAQEKTDGWLTEAARMSTTLGLHSPVLLHCMRMLEEFCSYLPLLTKLGSLQLQNFQALLQALGLGSLHNMELLTLGQLLSCPLLEFADRINQIWQCENERVHAQETLRQLQRGWETRQLRLINFILHVPYEPPTSERSKKHEVRSPQWEVVSQDSGTFILSDYSSLQDSIQESLQMLFKILAIQKSGDLNKIALEWVTIMHSLSALLKVWVIFQQKWIFLNKVLHEMKIEFPNPDLNSRFKAMDDQYRTLMLISVGDPLVLSLIVPSVKRSPHFQGQQLQQLLQAGSVELEGIIMALKSVLYRVCTHFPRLFFLSDSELVALLASPLESCEAQLWVRRCFPHVHAVNFKSSPTDRNTDDQESSPNTSTQMEAVAVLGAGGEEVKLPVSIPLHPDLPKWLAFLENCLRSALVHMLQDCVASRLALGPSLDETFKQLPQKGQLPPQLYVHPWLDLVQAFPWQCVLVAEEVVWWAEMEEALLEGRTLAMVPMHVCKLEALVHFIRAQRASQGEQPLPSVRQTSLLSALLVMAVTHRDIAQLLQEHQVSDLRDFHWARQLKYHLGSDVIPQSPLQSLKTIASTETSASPAACWIDVLGRSFLYNYEYLGPRLGSLPSLLPERPALVLLLALEEVACGTLLGPDGVGKAAMVKSLAQALGRQLVTMPCLPQIEAQSLSNYLNGALQGGAWLLLEAAQRLPLGLLSALGQRLAELQHLYAPLYQEASRSTSTVDPTQPQLLGSGLFEKHHVYIRLGYGSLLTLRSLSPAVPANLHLLLRPVALTLPDLQQVAELTLLGAGMRDASRMASRLSKFFSLERELVAAPLPCRLPLLKQVLEDMIQDLNATKDESKSLAVIEEAALLRALLRSPLFSILKGTHLHNLQELLCGLFPNARQVLAEPVAHTLRKPLLLEELQQIGLHPSPEILGSLEQLRQALGQALGVLLLGPAGSGKTTCWHSLFKIQNRLAAREDTSTQGCQSVEITHLYPNVLSPQEFLGWLEGPCWHHGIFPRLLRTASPCQTVGPKEPPQESGGIQHWIICDGVASAAWMDSITCLLGEVPQLSLPNGQQIARPPGTFLLMEVGDVTGMSPAVVGQCALVWCGGEQTWKGMLSVLMAALPHEYHLQLQTVTELNHLAEVLVPATFGFLTHQGASSLLQVHGQQAICPGVAEVTSLARVLRCLLDPHLRIDEKEKAHISEDLSFSDPMAQSCKSSKSSSLNLPQVDSDDVPNQHKEHLLAVSSFLFALIWGFGAHLPSRYLRGWGWVIQEEGHPVMLAGEAATGKSTFVEMLVEPHHSYTCSPIHSAFTPLHLRLLLSQGVQGQPQAAPRPGQHPDSKGSLLFLLEDLHLAASDPEKSCQPVLETLRQAIDGTVYAHHTLELQTLQPAVNFLATATVPGFCERPLCPRLFRLFTVLALGSMTQAMLLSRHTPSIQAWLERFPSVEREGVLAKALVRASVEAWEAVRNCFLPSPLHPHYRFSLHSVSQLLGSLQLLPTRMGSRGFLDCPNHQEHLRRVSGLRGTRLTIMMAMRNMVRLWLHEAQRTFCDRLDSPRERSYCANLLLEVAQSVFCCRPAPQNRGKGYEEEDEEEEEEKVPEVESEGELAQWEDLSNSGSETEEEEDPYGLQVTTGSPSNDPGLAPSIVPVKRETTEGINQEEDTKSSGYKLQLNRNKNWWQKTSQIDLASPLLLPVLLLRPQERPSDLVFSQELILGSNSERPSLYLERQWESLEEQLSTSAAQLKLSAHLARCHSMAEHVARLVRVLARPRQHGLLLSRALGTGRHTAITLAASIYQAHLFHLPSGSEEAILQCLRDASWHAGMLGQPVALLVPKGVDLTTLHRLLALATSGSFPDQYTEADLDSIEEHLPRENLSVKQNIKKEMLLQRFYQQVCNHLHMFILIGDDQAHKQLPSTLFLRLLQLAIASIDRYEPWDQDSLISVVQHYLESDHNLSVDGDSLKYPDLQASVPSVAKAMALIHLSAASYHGHLCPELPLITPKTFLDFLDTFMLLQQQMTLQIKNKAQRIQNALDNLRMLIEKHNAYTNFVFNLEQLLKGSHKNLRILQQQLDKGKLLFRQQLAECQQQENLIENLTKQRDALRAQHEAFLEQMGKAFLGPLSQLQVADFEEIRSYRAPPESVVQVTDALCDLFHCETGWASAKQLLCSEDFYQELVFFPKEKMTDSEMIKLTQALKAPGMTDAALRAVSVPAARLAAWLWAVLRYGLAQRRGLPTGLLLRQIEATLAREQTRLGHYQFQAQEILEHNLDLAKKLEDAQTSHNHLMEKLSQAQCDQYHKWPIKAALLTPMHSWTTELQKLKGHCATVSGDALLCSAAIVYLGPFPPLRRQELLDKWLALCRGSQEPLNPDDVAQVLKQKQRSVVMPPKNPLLPTRSPFSLLSLLSSGSEQCQWDRGLKPQAKSARLAGLLLRSRTHYSSCRWPLLLDPSNQALIWLNPLPLQETRCLAPGRTECRGEGFVRNQEKEEAMEEDDDDSSEESNKAEDKAKEKTEDKANEDEEGKKEQEQEHKEEEETEREESRPASETGSLPLPCLHVLSGTDPELGPQLQEAAASGLPVLLTNVELGLGCQELQWLLRREELTAPVVQPGFCLYLSTTLPLSALGKGEPQLVSCHHSLVDTLGLLLHSVWPRAGSGLWSGAIRPVQPTHWLCQGLRVKRLPCDPQVLGYEVLKGLNVLDLSLNMDILEEQMLHEILCIECPELKNRWQDLKTRILDSCEAVEAAEERLLLLLLQNPNHQKPAKFLRGLVRAQAELCQLRAHSEDLEDMRLQEVALWAPYRRVVWHGMAIIKALSPLQNLLPPFRMSPDNWLAATKRALNSMKQHETHQGEDLPSHLLHLRKQLTRQLLGSAVAALGLTQVPLVGALGALALLRVTRKAPELERLAFWPGLAASPSTGYSKPGVARPAWLGLRAWHECRMLELLPPFAGLCASLASHSSVWKTYLSLSSTVLGPAPGPGPGPDPLSLFQKLVLWRVLRPECLTRALADFTTSLLGQPLDGNLGASSIPFEHSQATKPMLILLPPPGHPTATLHPLTVLQRLAAKHEQGQKHLEVIALGSDAWDPVSVVVSTLCQAMHKGHWLVLENCHLMPHWPKELLQPLLGLLDGARVVSDLELELLPAQPASRSVTTVHRDFRLWLILSAEAVGSLPAVLTHYSMPVFWDQSLELGHVLIDSLELAQQGLSVQPPARTLPLLLLHGLLLHRQLYGMKLQAHRGRWSQVTLTQVLQIQDQLWASLSNPSVAMQELAASVFYGGPVGDKKDREALISLTRACLDPSNRSRAHPHTPQYLLSTLLPSPELGELDALAECKAQMHLLPTPPEPQSCGLSASPEAWLLRRRSHALRSALQRTSPTWVPAPRGGARLAERRLRQRLAQARRRLEALQALLTETARRRESAAGRVVLGLSSRLPLQAFLQAEVLGLSQLAGALLRDLGCLARQLKGAPPCASPRCAAVAQALGTGRLPTPWRPHAPAGPQPPWHWLRQLSRRGQLLVRYLGVDARVPERIFHLSAFGHPRRLLLSLRWEATFATAARNQRAPSSNVPGCQGSSSNELPAKRPELNSSPLHLQVVNGPNPTVPEMGLLLIGLQLHNAEWDPLTGALQDSTSSQPSPLPPVSVSAQVRGPSDLPPPAGLAVYSCPVYMEGALGITRLHSRNILMHLPLPTKLSPATCDQRRVHVCSPPLL</sequence>
<feature type="region of interest" description="Disordered" evidence="12">
    <location>
        <begin position="3534"/>
        <end position="3619"/>
    </location>
</feature>
<dbReference type="Pfam" id="PF12777">
    <property type="entry name" value="MT"/>
    <property type="match status" value="1"/>
</dbReference>
<dbReference type="PANTHER" id="PTHR10676:SF359">
    <property type="entry name" value="DYNEIN HEAVY CHAIN DOMAIN-CONTAINING PROTEIN 1"/>
    <property type="match status" value="1"/>
</dbReference>
<feature type="domain" description="Dynein heavy chain coiled coil stalk" evidence="16">
    <location>
        <begin position="3176"/>
        <end position="3413"/>
    </location>
</feature>
<evidence type="ECO:0000259" key="15">
    <source>
        <dbReference type="Pfam" id="PF12774"/>
    </source>
</evidence>
<dbReference type="FunFam" id="1.20.58.1120:FF:000010">
    <property type="entry name" value="Dynein heavy chain domain 1"/>
    <property type="match status" value="1"/>
</dbReference>
<feature type="region of interest" description="Disordered" evidence="12">
    <location>
        <begin position="282"/>
        <end position="313"/>
    </location>
</feature>
<evidence type="ECO:0000256" key="4">
    <source>
        <dbReference type="ARBA" id="ARBA00022846"/>
    </source>
</evidence>
<feature type="compositionally biased region" description="Basic and acidic residues" evidence="12">
    <location>
        <begin position="3534"/>
        <end position="3543"/>
    </location>
</feature>
<keyword evidence="5 11" id="KW-0175">Coiled coil</keyword>
<dbReference type="Gene3D" id="1.20.920.20">
    <property type="match status" value="1"/>
</dbReference>
<evidence type="ECO:0000313" key="20">
    <source>
        <dbReference type="Proteomes" id="UP000645828"/>
    </source>
</evidence>
<feature type="region of interest" description="Disordered" evidence="12">
    <location>
        <begin position="2638"/>
        <end position="2703"/>
    </location>
</feature>
<dbReference type="FunFam" id="3.40.50.300:FF:001411">
    <property type="entry name" value="Dynein heavy chain domain 1"/>
    <property type="match status" value="1"/>
</dbReference>
<accession>A0A811Y7M4</accession>
<evidence type="ECO:0000256" key="8">
    <source>
        <dbReference type="ARBA" id="ARBA00069934"/>
    </source>
</evidence>
<proteinExistence type="inferred from homology"/>
<evidence type="ECO:0000259" key="14">
    <source>
        <dbReference type="Pfam" id="PF08393"/>
    </source>
</evidence>
<keyword evidence="6" id="KW-0969">Cilium</keyword>
<dbReference type="InterPro" id="IPR004273">
    <property type="entry name" value="Dynein_heavy_D6_P-loop"/>
</dbReference>
<keyword evidence="7" id="KW-0966">Cell projection</keyword>
<dbReference type="InterPro" id="IPR035699">
    <property type="entry name" value="AAA_6"/>
</dbReference>
<feature type="region of interest" description="Disordered" evidence="12">
    <location>
        <begin position="4673"/>
        <end position="4699"/>
    </location>
</feature>
<dbReference type="InterPro" id="IPR042228">
    <property type="entry name" value="Dynein_linker_3"/>
</dbReference>
<feature type="coiled-coil region" evidence="11">
    <location>
        <begin position="881"/>
        <end position="908"/>
    </location>
</feature>
<feature type="region of interest" description="Disordered" evidence="12">
    <location>
        <begin position="4608"/>
        <end position="4634"/>
    </location>
</feature>
<comment type="caution">
    <text evidence="19">The sequence shown here is derived from an EMBL/GenBank/DDBJ whole genome shotgun (WGS) entry which is preliminary data.</text>
</comment>
<name>A0A811Y7M4_NYCPR</name>
<evidence type="ECO:0000256" key="5">
    <source>
        <dbReference type="ARBA" id="ARBA00023054"/>
    </source>
</evidence>
<dbReference type="Gene3D" id="3.20.180.20">
    <property type="entry name" value="Dynein heavy chain, N-terminal domain 2"/>
    <property type="match status" value="1"/>
</dbReference>
<comment type="similarity">
    <text evidence="2">Belongs to the dynein heavy chain family.</text>
</comment>
<evidence type="ECO:0000256" key="7">
    <source>
        <dbReference type="ARBA" id="ARBA00023273"/>
    </source>
</evidence>
<dbReference type="SUPFAM" id="SSF52540">
    <property type="entry name" value="P-loop containing nucleoside triphosphate hydrolases"/>
    <property type="match status" value="2"/>
</dbReference>
<evidence type="ECO:0000256" key="9">
    <source>
        <dbReference type="ARBA" id="ARBA00075612"/>
    </source>
</evidence>
<dbReference type="PANTHER" id="PTHR10676">
    <property type="entry name" value="DYNEIN HEAVY CHAIN FAMILY PROTEIN"/>
    <property type="match status" value="1"/>
</dbReference>
<dbReference type="InterPro" id="IPR024743">
    <property type="entry name" value="Dynein_HC_stalk"/>
</dbReference>
<evidence type="ECO:0000259" key="17">
    <source>
        <dbReference type="Pfam" id="PF12780"/>
    </source>
</evidence>
<organism evidence="19 20">
    <name type="scientific">Nyctereutes procyonoides</name>
    <name type="common">Raccoon dog</name>
    <name type="synonym">Canis procyonoides</name>
    <dbReference type="NCBI Taxonomy" id="34880"/>
    <lineage>
        <taxon>Eukaryota</taxon>
        <taxon>Metazoa</taxon>
        <taxon>Chordata</taxon>
        <taxon>Craniata</taxon>
        <taxon>Vertebrata</taxon>
        <taxon>Euteleostomi</taxon>
        <taxon>Mammalia</taxon>
        <taxon>Eutheria</taxon>
        <taxon>Laurasiatheria</taxon>
        <taxon>Carnivora</taxon>
        <taxon>Caniformia</taxon>
        <taxon>Canidae</taxon>
        <taxon>Nyctereutes</taxon>
    </lineage>
</organism>
<dbReference type="FunFam" id="1.20.140.100:FF:000008">
    <property type="entry name" value="Dynein heavy chain domain 1"/>
    <property type="match status" value="1"/>
</dbReference>
<dbReference type="FunFam" id="3.40.50.300:FF:001491">
    <property type="entry name" value="Dynein heavy chain domain 1"/>
    <property type="match status" value="1"/>
</dbReference>
<evidence type="ECO:0000313" key="19">
    <source>
        <dbReference type="EMBL" id="CAD7671664.1"/>
    </source>
</evidence>
<dbReference type="InterPro" id="IPR041228">
    <property type="entry name" value="Dynein_C"/>
</dbReference>
<feature type="compositionally biased region" description="Acidic residues" evidence="12">
    <location>
        <begin position="2646"/>
        <end position="2664"/>
    </location>
</feature>
<feature type="domain" description="Dynein heavy chain AAA module D4" evidence="17">
    <location>
        <begin position="2812"/>
        <end position="3070"/>
    </location>
</feature>
<evidence type="ECO:0000256" key="12">
    <source>
        <dbReference type="SAM" id="MobiDB-lite"/>
    </source>
</evidence>
<dbReference type="EMBL" id="CAJHUB010000663">
    <property type="protein sequence ID" value="CAD7671664.1"/>
    <property type="molecule type" value="Genomic_DNA"/>
</dbReference>
<evidence type="ECO:0000256" key="2">
    <source>
        <dbReference type="ARBA" id="ARBA00008887"/>
    </source>
</evidence>
<evidence type="ECO:0000259" key="18">
    <source>
        <dbReference type="Pfam" id="PF18199"/>
    </source>
</evidence>
<keyword evidence="3" id="KW-0217">Developmental protein</keyword>
<dbReference type="Pfam" id="PF08393">
    <property type="entry name" value="DHC_N2"/>
    <property type="match status" value="1"/>
</dbReference>
<dbReference type="GO" id="GO:0005524">
    <property type="term" value="F:ATP binding"/>
    <property type="evidence" value="ECO:0007669"/>
    <property type="project" value="InterPro"/>
</dbReference>
<feature type="domain" description="Dynein heavy chain linker" evidence="14">
    <location>
        <begin position="1039"/>
        <end position="1485"/>
    </location>
</feature>
<evidence type="ECO:0000259" key="16">
    <source>
        <dbReference type="Pfam" id="PF12777"/>
    </source>
</evidence>
<evidence type="ECO:0000256" key="3">
    <source>
        <dbReference type="ARBA" id="ARBA00022473"/>
    </source>
</evidence>
<dbReference type="Pfam" id="PF12774">
    <property type="entry name" value="AAA_6"/>
    <property type="match status" value="1"/>
</dbReference>
<dbReference type="Gene3D" id="1.20.58.1120">
    <property type="match status" value="1"/>
</dbReference>
<dbReference type="GO" id="GO:0051959">
    <property type="term" value="F:dynein light intermediate chain binding"/>
    <property type="evidence" value="ECO:0007669"/>
    <property type="project" value="InterPro"/>
</dbReference>
<feature type="region of interest" description="Disordered" evidence="12">
    <location>
        <begin position="54"/>
        <end position="90"/>
    </location>
</feature>
<reference evidence="19" key="1">
    <citation type="submission" date="2020-12" db="EMBL/GenBank/DDBJ databases">
        <authorList>
            <consortium name="Molecular Ecology Group"/>
        </authorList>
    </citation>
    <scope>NUCLEOTIDE SEQUENCE</scope>
    <source>
        <strain evidence="19">TBG_1078</strain>
    </source>
</reference>
<dbReference type="Gene3D" id="3.40.50.300">
    <property type="entry name" value="P-loop containing nucleotide triphosphate hydrolases"/>
    <property type="match status" value="6"/>
</dbReference>
<dbReference type="FunFam" id="1.20.920.30:FF:000008">
    <property type="entry name" value="Dynein heavy chain domain 1"/>
    <property type="match status" value="1"/>
</dbReference>
<evidence type="ECO:0000256" key="6">
    <source>
        <dbReference type="ARBA" id="ARBA00023069"/>
    </source>
</evidence>